<proteinExistence type="predicted"/>
<dbReference type="EMBL" id="BJTG01000006">
    <property type="protein sequence ID" value="GEJ57964.1"/>
    <property type="molecule type" value="Genomic_DNA"/>
</dbReference>
<dbReference type="AlphaFoldDB" id="A0A7I9VNH5"/>
<dbReference type="RefSeq" id="WP_176066055.1">
    <property type="nucleotide sequence ID" value="NZ_BJTG01000006.1"/>
</dbReference>
<feature type="region of interest" description="Disordered" evidence="1">
    <location>
        <begin position="1"/>
        <end position="23"/>
    </location>
</feature>
<dbReference type="Proteomes" id="UP000503640">
    <property type="component" value="Unassembled WGS sequence"/>
</dbReference>
<comment type="caution">
    <text evidence="2">The sequence shown here is derived from an EMBL/GenBank/DDBJ whole genome shotgun (WGS) entry which is preliminary data.</text>
</comment>
<gene>
    <name evidence="2" type="ORF">AMYX_27050</name>
</gene>
<feature type="compositionally biased region" description="Low complexity" evidence="1">
    <location>
        <begin position="1"/>
        <end position="15"/>
    </location>
</feature>
<evidence type="ECO:0000313" key="2">
    <source>
        <dbReference type="EMBL" id="GEJ57964.1"/>
    </source>
</evidence>
<name>A0A7I9VNH5_9BACT</name>
<accession>A0A7I9VNH5</accession>
<reference evidence="3" key="1">
    <citation type="journal article" date="2020" name="Appl. Environ. Microbiol.">
        <title>Diazotrophic Anaeromyxobacter Isolates from Soils.</title>
        <authorList>
            <person name="Masuda Y."/>
            <person name="Yamanaka H."/>
            <person name="Xu Z.X."/>
            <person name="Shiratori Y."/>
            <person name="Aono T."/>
            <person name="Amachi S."/>
            <person name="Senoo K."/>
            <person name="Itoh H."/>
        </authorList>
    </citation>
    <scope>NUCLEOTIDE SEQUENCE [LARGE SCALE GENOMIC DNA]</scope>
    <source>
        <strain evidence="3">R267</strain>
    </source>
</reference>
<organism evidence="2 3">
    <name type="scientific">Anaeromyxobacter diazotrophicus</name>
    <dbReference type="NCBI Taxonomy" id="2590199"/>
    <lineage>
        <taxon>Bacteria</taxon>
        <taxon>Pseudomonadati</taxon>
        <taxon>Myxococcota</taxon>
        <taxon>Myxococcia</taxon>
        <taxon>Myxococcales</taxon>
        <taxon>Cystobacterineae</taxon>
        <taxon>Anaeromyxobacteraceae</taxon>
        <taxon>Anaeromyxobacter</taxon>
    </lineage>
</organism>
<keyword evidence="3" id="KW-1185">Reference proteome</keyword>
<evidence type="ECO:0000256" key="1">
    <source>
        <dbReference type="SAM" id="MobiDB-lite"/>
    </source>
</evidence>
<evidence type="ECO:0000313" key="3">
    <source>
        <dbReference type="Proteomes" id="UP000503640"/>
    </source>
</evidence>
<sequence>MKRTALALAHAPAQATRRPEGALDPLRRRLAAAGGSAREAVLADLLEDDLDETAAALAALDRYLGIVRAELGAARADGRRLLALSALADPAPAVDRLDTTLSALRRRMAQLSRRLPG</sequence>
<protein>
    <submittedName>
        <fullName evidence="2">Uncharacterized protein</fullName>
    </submittedName>
</protein>